<sequence>MSRTGSNQTPNRDAEMEFTSVVGTALRPVTSRLGEIQQRLDSIAANIQNNTVAAHEGMLQSHLRPLRDGQTEIVAEISQRLTPLNNNIDTLRSQIITTNQCLDELGRSLQAARDDVVNAQHAALVKFCQSYNVSCGLGFIHTFKIIPFVGADGTSQLPSAFGLPLLLNTCVINNLTDHQLNQYMERYGIQVETNRSTQLSKLREFIGCMPPDDFTSYGVAIFPFLIGGLPYLSFLFVAALVSGCGSWILMSL</sequence>
<dbReference type="OrthoDB" id="2616220at2759"/>
<keyword evidence="2" id="KW-1133">Transmembrane helix</keyword>
<keyword evidence="2" id="KW-0812">Transmembrane</keyword>
<feature type="transmembrane region" description="Helical" evidence="2">
    <location>
        <begin position="217"/>
        <end position="250"/>
    </location>
</feature>
<evidence type="ECO:0000256" key="1">
    <source>
        <dbReference type="ARBA" id="ARBA00005788"/>
    </source>
</evidence>
<proteinExistence type="inferred from homology"/>
<keyword evidence="2" id="KW-0472">Membrane</keyword>
<keyword evidence="5" id="KW-1185">Reference proteome</keyword>
<feature type="domain" description="Mug135-like C-terminal" evidence="3">
    <location>
        <begin position="130"/>
        <end position="209"/>
    </location>
</feature>
<protein>
    <recommendedName>
        <fullName evidence="3">Mug135-like C-terminal domain-containing protein</fullName>
    </recommendedName>
</protein>
<name>A0A0C3NVE7_PISTI</name>
<dbReference type="EMBL" id="KN832005">
    <property type="protein sequence ID" value="KIN99370.1"/>
    <property type="molecule type" value="Genomic_DNA"/>
</dbReference>
<accession>A0A0C3NVE7</accession>
<gene>
    <name evidence="4" type="ORF">M404DRAFT_1004666</name>
</gene>
<evidence type="ECO:0000256" key="2">
    <source>
        <dbReference type="SAM" id="Phobius"/>
    </source>
</evidence>
<evidence type="ECO:0000313" key="5">
    <source>
        <dbReference type="Proteomes" id="UP000054217"/>
    </source>
</evidence>
<dbReference type="InterPro" id="IPR013902">
    <property type="entry name" value="Mug135-like_C"/>
</dbReference>
<dbReference type="Proteomes" id="UP000054217">
    <property type="component" value="Unassembled WGS sequence"/>
</dbReference>
<dbReference type="Pfam" id="PF08593">
    <property type="entry name" value="Mug135_C"/>
    <property type="match status" value="1"/>
</dbReference>
<dbReference type="InParanoid" id="A0A0C3NVE7"/>
<organism evidence="4 5">
    <name type="scientific">Pisolithus tinctorius Marx 270</name>
    <dbReference type="NCBI Taxonomy" id="870435"/>
    <lineage>
        <taxon>Eukaryota</taxon>
        <taxon>Fungi</taxon>
        <taxon>Dikarya</taxon>
        <taxon>Basidiomycota</taxon>
        <taxon>Agaricomycotina</taxon>
        <taxon>Agaricomycetes</taxon>
        <taxon>Agaricomycetidae</taxon>
        <taxon>Boletales</taxon>
        <taxon>Sclerodermatineae</taxon>
        <taxon>Pisolithaceae</taxon>
        <taxon>Pisolithus</taxon>
    </lineage>
</organism>
<reference evidence="5" key="2">
    <citation type="submission" date="2015-01" db="EMBL/GenBank/DDBJ databases">
        <title>Evolutionary Origins and Diversification of the Mycorrhizal Mutualists.</title>
        <authorList>
            <consortium name="DOE Joint Genome Institute"/>
            <consortium name="Mycorrhizal Genomics Consortium"/>
            <person name="Kohler A."/>
            <person name="Kuo A."/>
            <person name="Nagy L.G."/>
            <person name="Floudas D."/>
            <person name="Copeland A."/>
            <person name="Barry K.W."/>
            <person name="Cichocki N."/>
            <person name="Veneault-Fourrey C."/>
            <person name="LaButti K."/>
            <person name="Lindquist E.A."/>
            <person name="Lipzen A."/>
            <person name="Lundell T."/>
            <person name="Morin E."/>
            <person name="Murat C."/>
            <person name="Riley R."/>
            <person name="Ohm R."/>
            <person name="Sun H."/>
            <person name="Tunlid A."/>
            <person name="Henrissat B."/>
            <person name="Grigoriev I.V."/>
            <person name="Hibbett D.S."/>
            <person name="Martin F."/>
        </authorList>
    </citation>
    <scope>NUCLEOTIDE SEQUENCE [LARGE SCALE GENOMIC DNA]</scope>
    <source>
        <strain evidence="5">Marx 270</strain>
    </source>
</reference>
<comment type="similarity">
    <text evidence="1">Belongs to the UPF0612 family.</text>
</comment>
<evidence type="ECO:0000259" key="3">
    <source>
        <dbReference type="Pfam" id="PF08593"/>
    </source>
</evidence>
<dbReference type="HOGENOM" id="CLU_090398_0_0_1"/>
<reference evidence="4 5" key="1">
    <citation type="submission" date="2014-04" db="EMBL/GenBank/DDBJ databases">
        <authorList>
            <consortium name="DOE Joint Genome Institute"/>
            <person name="Kuo A."/>
            <person name="Kohler A."/>
            <person name="Costa M.D."/>
            <person name="Nagy L.G."/>
            <person name="Floudas D."/>
            <person name="Copeland A."/>
            <person name="Barry K.W."/>
            <person name="Cichocki N."/>
            <person name="Veneault-Fourrey C."/>
            <person name="LaButti K."/>
            <person name="Lindquist E.A."/>
            <person name="Lipzen A."/>
            <person name="Lundell T."/>
            <person name="Morin E."/>
            <person name="Murat C."/>
            <person name="Sun H."/>
            <person name="Tunlid A."/>
            <person name="Henrissat B."/>
            <person name="Grigoriev I.V."/>
            <person name="Hibbett D.S."/>
            <person name="Martin F."/>
            <person name="Nordberg H.P."/>
            <person name="Cantor M.N."/>
            <person name="Hua S.X."/>
        </authorList>
    </citation>
    <scope>NUCLEOTIDE SEQUENCE [LARGE SCALE GENOMIC DNA]</scope>
    <source>
        <strain evidence="4 5">Marx 270</strain>
    </source>
</reference>
<evidence type="ECO:0000313" key="4">
    <source>
        <dbReference type="EMBL" id="KIN99370.1"/>
    </source>
</evidence>
<dbReference type="AlphaFoldDB" id="A0A0C3NVE7"/>